<gene>
    <name evidence="1" type="ORF">QNI19_26895</name>
</gene>
<comment type="caution">
    <text evidence="1">The sequence shown here is derived from an EMBL/GenBank/DDBJ whole genome shotgun (WGS) entry which is preliminary data.</text>
</comment>
<name>A0ABT7CS63_9BACT</name>
<keyword evidence="2" id="KW-1185">Reference proteome</keyword>
<reference evidence="1 2" key="1">
    <citation type="submission" date="2023-05" db="EMBL/GenBank/DDBJ databases">
        <authorList>
            <person name="Zhang X."/>
        </authorList>
    </citation>
    <scope>NUCLEOTIDE SEQUENCE [LARGE SCALE GENOMIC DNA]</scope>
    <source>
        <strain evidence="1 2">DM2B3-1</strain>
    </source>
</reference>
<dbReference type="EMBL" id="JASJOT010000024">
    <property type="protein sequence ID" value="MDJ1496589.1"/>
    <property type="molecule type" value="Genomic_DNA"/>
</dbReference>
<accession>A0ABT7CS63</accession>
<proteinExistence type="predicted"/>
<protein>
    <submittedName>
        <fullName evidence="1">Uncharacterized protein</fullName>
    </submittedName>
</protein>
<dbReference type="Proteomes" id="UP001228581">
    <property type="component" value="Unassembled WGS sequence"/>
</dbReference>
<evidence type="ECO:0000313" key="1">
    <source>
        <dbReference type="EMBL" id="MDJ1496589.1"/>
    </source>
</evidence>
<organism evidence="1 2">
    <name type="scientific">Xanthocytophaga flava</name>
    <dbReference type="NCBI Taxonomy" id="3048013"/>
    <lineage>
        <taxon>Bacteria</taxon>
        <taxon>Pseudomonadati</taxon>
        <taxon>Bacteroidota</taxon>
        <taxon>Cytophagia</taxon>
        <taxon>Cytophagales</taxon>
        <taxon>Rhodocytophagaceae</taxon>
        <taxon>Xanthocytophaga</taxon>
    </lineage>
</organism>
<dbReference type="RefSeq" id="WP_314001528.1">
    <property type="nucleotide sequence ID" value="NZ_JASJOT010000024.1"/>
</dbReference>
<sequence>MAACDPVSFSGITPSVFETLKGELARKGFSIEGTSGVINGPFGISIQYSWDEATETLHTEVLEKSFFVSCGQIYSQLSETIDKFTA</sequence>
<evidence type="ECO:0000313" key="2">
    <source>
        <dbReference type="Proteomes" id="UP001228581"/>
    </source>
</evidence>